<dbReference type="GO" id="GO:0046872">
    <property type="term" value="F:metal ion binding"/>
    <property type="evidence" value="ECO:0007669"/>
    <property type="project" value="UniProtKB-KW"/>
</dbReference>
<dbReference type="FunFam" id="3.90.850.10:FF:000002">
    <property type="entry name" value="2-hydroxyhepta-2,4-diene-1,7-dioate isomerase"/>
    <property type="match status" value="1"/>
</dbReference>
<dbReference type="PANTHER" id="PTHR11820">
    <property type="entry name" value="ACYLPYRUVASE"/>
    <property type="match status" value="1"/>
</dbReference>
<comment type="caution">
    <text evidence="3">The sequence shown here is derived from an EMBL/GenBank/DDBJ whole genome shotgun (WGS) entry which is preliminary data.</text>
</comment>
<dbReference type="Proteomes" id="UP000469185">
    <property type="component" value="Unassembled WGS sequence"/>
</dbReference>
<dbReference type="GO" id="GO:0019752">
    <property type="term" value="P:carboxylic acid metabolic process"/>
    <property type="evidence" value="ECO:0007669"/>
    <property type="project" value="UniProtKB-ARBA"/>
</dbReference>
<dbReference type="Pfam" id="PF01557">
    <property type="entry name" value="FAA_hydrolase"/>
    <property type="match status" value="1"/>
</dbReference>
<name>A0A6N9YPK5_9ACTN</name>
<gene>
    <name evidence="3" type="ORF">G1H11_15825</name>
</gene>
<evidence type="ECO:0000259" key="2">
    <source>
        <dbReference type="Pfam" id="PF01557"/>
    </source>
</evidence>
<dbReference type="EMBL" id="JAAGOB010000008">
    <property type="protein sequence ID" value="NED96778.1"/>
    <property type="molecule type" value="Genomic_DNA"/>
</dbReference>
<evidence type="ECO:0000313" key="4">
    <source>
        <dbReference type="Proteomes" id="UP000469185"/>
    </source>
</evidence>
<dbReference type="AlphaFoldDB" id="A0A6N9YPK5"/>
<dbReference type="GO" id="GO:0016787">
    <property type="term" value="F:hydrolase activity"/>
    <property type="evidence" value="ECO:0007669"/>
    <property type="project" value="UniProtKB-KW"/>
</dbReference>
<dbReference type="InterPro" id="IPR011234">
    <property type="entry name" value="Fumarylacetoacetase-like_C"/>
</dbReference>
<protein>
    <submittedName>
        <fullName evidence="3">Fumarylacetoacetate hydrolase family protein</fullName>
    </submittedName>
</protein>
<dbReference type="InterPro" id="IPR036663">
    <property type="entry name" value="Fumarylacetoacetase_C_sf"/>
</dbReference>
<organism evidence="3 4">
    <name type="scientific">Phytoactinopolyspora alkaliphila</name>
    <dbReference type="NCBI Taxonomy" id="1783498"/>
    <lineage>
        <taxon>Bacteria</taxon>
        <taxon>Bacillati</taxon>
        <taxon>Actinomycetota</taxon>
        <taxon>Actinomycetes</taxon>
        <taxon>Jiangellales</taxon>
        <taxon>Jiangellaceae</taxon>
        <taxon>Phytoactinopolyspora</taxon>
    </lineage>
</organism>
<dbReference type="SUPFAM" id="SSF56529">
    <property type="entry name" value="FAH"/>
    <property type="match status" value="1"/>
</dbReference>
<evidence type="ECO:0000313" key="3">
    <source>
        <dbReference type="EMBL" id="NED96778.1"/>
    </source>
</evidence>
<evidence type="ECO:0000256" key="1">
    <source>
        <dbReference type="ARBA" id="ARBA00022723"/>
    </source>
</evidence>
<reference evidence="3 4" key="1">
    <citation type="submission" date="2020-02" db="EMBL/GenBank/DDBJ databases">
        <authorList>
            <person name="Li X.-J."/>
            <person name="Feng X.-M."/>
        </authorList>
    </citation>
    <scope>NUCLEOTIDE SEQUENCE [LARGE SCALE GENOMIC DNA]</scope>
    <source>
        <strain evidence="3 4">CGMCC 4.7225</strain>
    </source>
</reference>
<dbReference type="GO" id="GO:0016853">
    <property type="term" value="F:isomerase activity"/>
    <property type="evidence" value="ECO:0007669"/>
    <property type="project" value="UniProtKB-ARBA"/>
</dbReference>
<feature type="domain" description="Fumarylacetoacetase-like C-terminal" evidence="2">
    <location>
        <begin position="2"/>
        <end position="199"/>
    </location>
</feature>
<accession>A0A6N9YPK5</accession>
<keyword evidence="4" id="KW-1185">Reference proteome</keyword>
<keyword evidence="1" id="KW-0479">Metal-binding</keyword>
<dbReference type="Gene3D" id="3.90.850.10">
    <property type="entry name" value="Fumarylacetoacetase-like, C-terminal domain"/>
    <property type="match status" value="1"/>
</dbReference>
<sequence>MALNYRAHAEESGLEVPPDPVLFFKPSSALTGHRADIRPPARTKHVEHEVELAVVIGTRCRDVPADEWRSVVAGYTIVNDLTARDLQLINHERNVPWDQSKGFDGFAPLGPYLVTADAVPDPSRLEMTLTIDGEVRQQAHTSQMVFGLPRLIEDLTDGMTLEPGDVIATGTTAGIAPVADGDVMHATITGFGTLSNRVVIASEA</sequence>
<proteinExistence type="predicted"/>
<keyword evidence="3" id="KW-0378">Hydrolase</keyword>